<dbReference type="PANTHER" id="PTHR43400">
    <property type="entry name" value="FUMARATE REDUCTASE"/>
    <property type="match status" value="1"/>
</dbReference>
<protein>
    <submittedName>
        <fullName evidence="6">FAD-dependent oxidoreductase</fullName>
    </submittedName>
</protein>
<name>A0A6N8IVL0_9BURK</name>
<evidence type="ECO:0000256" key="3">
    <source>
        <dbReference type="ARBA" id="ARBA00022827"/>
    </source>
</evidence>
<organism evidence="6 7">
    <name type="scientific">Ramlibacter pinisoli</name>
    <dbReference type="NCBI Taxonomy" id="2682844"/>
    <lineage>
        <taxon>Bacteria</taxon>
        <taxon>Pseudomonadati</taxon>
        <taxon>Pseudomonadota</taxon>
        <taxon>Betaproteobacteria</taxon>
        <taxon>Burkholderiales</taxon>
        <taxon>Comamonadaceae</taxon>
        <taxon>Ramlibacter</taxon>
    </lineage>
</organism>
<keyword evidence="4" id="KW-0560">Oxidoreductase</keyword>
<dbReference type="Gene3D" id="3.50.50.60">
    <property type="entry name" value="FAD/NAD(P)-binding domain"/>
    <property type="match status" value="2"/>
</dbReference>
<evidence type="ECO:0000313" key="7">
    <source>
        <dbReference type="Proteomes" id="UP000469385"/>
    </source>
</evidence>
<reference evidence="6 7" key="1">
    <citation type="submission" date="2019-12" db="EMBL/GenBank/DDBJ databases">
        <authorList>
            <person name="Huq M.A."/>
        </authorList>
    </citation>
    <scope>NUCLEOTIDE SEQUENCE [LARGE SCALE GENOMIC DNA]</scope>
    <source>
        <strain evidence="6 7">MAH-25</strain>
    </source>
</reference>
<keyword evidence="3" id="KW-0274">FAD</keyword>
<dbReference type="InterPro" id="IPR050315">
    <property type="entry name" value="FAD-oxidoreductase_2"/>
</dbReference>
<dbReference type="PRINTS" id="PR00411">
    <property type="entry name" value="PNDRDTASEI"/>
</dbReference>
<dbReference type="EMBL" id="WSEL01000009">
    <property type="protein sequence ID" value="MVQ31009.1"/>
    <property type="molecule type" value="Genomic_DNA"/>
</dbReference>
<proteinExistence type="predicted"/>
<evidence type="ECO:0000256" key="1">
    <source>
        <dbReference type="ARBA" id="ARBA00001974"/>
    </source>
</evidence>
<evidence type="ECO:0000256" key="4">
    <source>
        <dbReference type="ARBA" id="ARBA00023002"/>
    </source>
</evidence>
<comment type="cofactor">
    <cofactor evidence="1">
        <name>FAD</name>
        <dbReference type="ChEBI" id="CHEBI:57692"/>
    </cofactor>
</comment>
<evidence type="ECO:0000256" key="2">
    <source>
        <dbReference type="ARBA" id="ARBA00022630"/>
    </source>
</evidence>
<dbReference type="PANTHER" id="PTHR43400:SF10">
    <property type="entry name" value="3-OXOSTEROID 1-DEHYDROGENASE"/>
    <property type="match status" value="1"/>
</dbReference>
<keyword evidence="7" id="KW-1185">Reference proteome</keyword>
<dbReference type="SUPFAM" id="SSF56425">
    <property type="entry name" value="Succinate dehydrogenase/fumarate reductase flavoprotein, catalytic domain"/>
    <property type="match status" value="1"/>
</dbReference>
<comment type="caution">
    <text evidence="6">The sequence shown here is derived from an EMBL/GenBank/DDBJ whole genome shotgun (WGS) entry which is preliminary data.</text>
</comment>
<dbReference type="InterPro" id="IPR003953">
    <property type="entry name" value="FAD-dep_OxRdtase_2_FAD-bd"/>
</dbReference>
<evidence type="ECO:0000313" key="6">
    <source>
        <dbReference type="EMBL" id="MVQ31009.1"/>
    </source>
</evidence>
<dbReference type="AlphaFoldDB" id="A0A6N8IVL0"/>
<dbReference type="GO" id="GO:0016491">
    <property type="term" value="F:oxidoreductase activity"/>
    <property type="evidence" value="ECO:0007669"/>
    <property type="project" value="UniProtKB-KW"/>
</dbReference>
<dbReference type="SUPFAM" id="SSF51905">
    <property type="entry name" value="FAD/NAD(P)-binding domain"/>
    <property type="match status" value="1"/>
</dbReference>
<evidence type="ECO:0000259" key="5">
    <source>
        <dbReference type="Pfam" id="PF00890"/>
    </source>
</evidence>
<dbReference type="GO" id="GO:0008202">
    <property type="term" value="P:steroid metabolic process"/>
    <property type="evidence" value="ECO:0007669"/>
    <property type="project" value="UniProtKB-ARBA"/>
</dbReference>
<keyword evidence="2" id="KW-0285">Flavoprotein</keyword>
<dbReference type="InterPro" id="IPR036188">
    <property type="entry name" value="FAD/NAD-bd_sf"/>
</dbReference>
<sequence length="576" mass="60853">MKRDLDPRAASPAVREVDLVVCGAGAAGMATALFAALEGLDVLLLEQSRWVGGTSALAAGALWIPNTHLAAGSGDTPARAAHYLELATGGRSPAALRERFLALGPQAVRCLEDHTEVRLRAFPHHPDYLAELPDATTWGRVLECLPFDGRQLGPALALVRPPIPEFTILGGMMVDRIDIGHLLNATRSRASFLHAARLLLRHAGDRLRHPRGARLVMGNALVGRLLQSLRQRQVPIWTGTPVQQLVQTAGRVTGVVALRDGQPLEVKARLGVVLAGGGFNDHPGLRSQFIPADVTHSPRAGCAIGTLLQEAIGLGARFVRPAGSAAFWAPVSVHRRGDGSTAVFPHFVLDRAKPGTVVVNAAGERFLNESLSYHQFGERMLAEGPGGRPNAVAWLIADQRALTRYGLGMVRPGGRSLAHYLREGYLVRAPSIAALAGQLGIDAAALQRTIERMNGHARTGVDTEFQRGSSAYQRNLGDPAVQPNPTLAPIAQAPYYAVRLQPADIAAIAGLATDPEARVLRGDAPIAGLYAVGNDMQSVMGDAYPGPGINLGPALVFAYAAVQAAKASIPLQAGTP</sequence>
<feature type="domain" description="FAD-dependent oxidoreductase 2 FAD-binding" evidence="5">
    <location>
        <begin position="18"/>
        <end position="551"/>
    </location>
</feature>
<accession>A0A6N8IVL0</accession>
<dbReference type="RefSeq" id="WP_157399105.1">
    <property type="nucleotide sequence ID" value="NZ_WSEL01000009.1"/>
</dbReference>
<dbReference type="InterPro" id="IPR027477">
    <property type="entry name" value="Succ_DH/fumarate_Rdtase_cat_sf"/>
</dbReference>
<gene>
    <name evidence="6" type="ORF">GON04_16235</name>
</gene>
<dbReference type="Proteomes" id="UP000469385">
    <property type="component" value="Unassembled WGS sequence"/>
</dbReference>
<dbReference type="Pfam" id="PF00890">
    <property type="entry name" value="FAD_binding_2"/>
    <property type="match status" value="1"/>
</dbReference>